<dbReference type="InterPro" id="IPR027417">
    <property type="entry name" value="P-loop_NTPase"/>
</dbReference>
<dbReference type="InterPro" id="IPR033690">
    <property type="entry name" value="Adenylat_kinase_CS"/>
</dbReference>
<comment type="similarity">
    <text evidence="4">Belongs to the adenylate kinase family.</text>
</comment>
<dbReference type="PRINTS" id="PR00094">
    <property type="entry name" value="ADENYLTKNASE"/>
</dbReference>
<protein>
    <submittedName>
        <fullName evidence="6">Adenylate kinase</fullName>
    </submittedName>
</protein>
<keyword evidence="5" id="KW-0472">Membrane</keyword>
<dbReference type="OrthoDB" id="439792at2759"/>
<dbReference type="PANTHER" id="PTHR23359">
    <property type="entry name" value="NUCLEOTIDE KINASE"/>
    <property type="match status" value="1"/>
</dbReference>
<evidence type="ECO:0000256" key="1">
    <source>
        <dbReference type="ARBA" id="ARBA00022679"/>
    </source>
</evidence>
<accession>X6M3V3</accession>
<dbReference type="CDD" id="cd01428">
    <property type="entry name" value="ADK"/>
    <property type="match status" value="1"/>
</dbReference>
<dbReference type="GO" id="GO:0006139">
    <property type="term" value="P:nucleobase-containing compound metabolic process"/>
    <property type="evidence" value="ECO:0007669"/>
    <property type="project" value="InterPro"/>
</dbReference>
<name>X6M3V3_RETFI</name>
<evidence type="ECO:0000256" key="5">
    <source>
        <dbReference type="SAM" id="Phobius"/>
    </source>
</evidence>
<dbReference type="InterPro" id="IPR000850">
    <property type="entry name" value="Adenylat/UMP-CMP_kin"/>
</dbReference>
<dbReference type="AlphaFoldDB" id="X6M3V3"/>
<comment type="caution">
    <text evidence="6">The sequence shown here is derived from an EMBL/GenBank/DDBJ whole genome shotgun (WGS) entry which is preliminary data.</text>
</comment>
<evidence type="ECO:0000256" key="2">
    <source>
        <dbReference type="ARBA" id="ARBA00022741"/>
    </source>
</evidence>
<reference evidence="6 7" key="1">
    <citation type="journal article" date="2013" name="Curr. Biol.">
        <title>The Genome of the Foraminiferan Reticulomyxa filosa.</title>
        <authorList>
            <person name="Glockner G."/>
            <person name="Hulsmann N."/>
            <person name="Schleicher M."/>
            <person name="Noegel A.A."/>
            <person name="Eichinger L."/>
            <person name="Gallinger C."/>
            <person name="Pawlowski J."/>
            <person name="Sierra R."/>
            <person name="Euteneuer U."/>
            <person name="Pillet L."/>
            <person name="Moustafa A."/>
            <person name="Platzer M."/>
            <person name="Groth M."/>
            <person name="Szafranski K."/>
            <person name="Schliwa M."/>
        </authorList>
    </citation>
    <scope>NUCLEOTIDE SEQUENCE [LARGE SCALE GENOMIC DNA]</scope>
</reference>
<evidence type="ECO:0000313" key="6">
    <source>
        <dbReference type="EMBL" id="ETO08296.1"/>
    </source>
</evidence>
<keyword evidence="7" id="KW-1185">Reference proteome</keyword>
<dbReference type="EMBL" id="ASPP01025182">
    <property type="protein sequence ID" value="ETO08296.1"/>
    <property type="molecule type" value="Genomic_DNA"/>
</dbReference>
<dbReference type="SUPFAM" id="SSF52540">
    <property type="entry name" value="P-loop containing nucleoside triphosphate hydrolases"/>
    <property type="match status" value="1"/>
</dbReference>
<keyword evidence="2" id="KW-0547">Nucleotide-binding</keyword>
<proteinExistence type="inferred from homology"/>
<keyword evidence="1 4" id="KW-0808">Transferase</keyword>
<feature type="transmembrane region" description="Helical" evidence="5">
    <location>
        <begin position="192"/>
        <end position="212"/>
    </location>
</feature>
<dbReference type="GO" id="GO:0019205">
    <property type="term" value="F:nucleobase-containing compound kinase activity"/>
    <property type="evidence" value="ECO:0007669"/>
    <property type="project" value="InterPro"/>
</dbReference>
<gene>
    <name evidence="6" type="ORF">RFI_29099</name>
</gene>
<keyword evidence="3 4" id="KW-0418">Kinase</keyword>
<keyword evidence="5" id="KW-0812">Transmembrane</keyword>
<evidence type="ECO:0000256" key="3">
    <source>
        <dbReference type="ARBA" id="ARBA00022777"/>
    </source>
</evidence>
<sequence length="213" mass="24841">MLIFFMIKVRYYLFESLINIIFPNKKKEIKLLITGPPGVGKSSISKYLSERWKIDHINGGDIIRKEIANGTALGKQMKEQLDNQKLVKGEDIGQLIMKKIKACEDSRTMNDIEVDNNFGWIIDGFPRNLDQFEYFKKHYPLDQGNSSNVYLLCLQCDNDKRLIDKLCNRMVCYLMMHFILLLPHVSPFLDQILVILLTNLNLIIQILFFFGYP</sequence>
<dbReference type="Proteomes" id="UP000023152">
    <property type="component" value="Unassembled WGS sequence"/>
</dbReference>
<dbReference type="PROSITE" id="PS00113">
    <property type="entry name" value="ADENYLATE_KINASE"/>
    <property type="match status" value="1"/>
</dbReference>
<keyword evidence="5" id="KW-1133">Transmembrane helix</keyword>
<dbReference type="Gene3D" id="3.40.50.300">
    <property type="entry name" value="P-loop containing nucleotide triphosphate hydrolases"/>
    <property type="match status" value="1"/>
</dbReference>
<organism evidence="6 7">
    <name type="scientific">Reticulomyxa filosa</name>
    <dbReference type="NCBI Taxonomy" id="46433"/>
    <lineage>
        <taxon>Eukaryota</taxon>
        <taxon>Sar</taxon>
        <taxon>Rhizaria</taxon>
        <taxon>Retaria</taxon>
        <taxon>Foraminifera</taxon>
        <taxon>Monothalamids</taxon>
        <taxon>Reticulomyxidae</taxon>
        <taxon>Reticulomyxa</taxon>
    </lineage>
</organism>
<feature type="transmembrane region" description="Helical" evidence="5">
    <location>
        <begin position="170"/>
        <end position="186"/>
    </location>
</feature>
<evidence type="ECO:0000256" key="4">
    <source>
        <dbReference type="RuleBase" id="RU003330"/>
    </source>
</evidence>
<dbReference type="GO" id="GO:0005524">
    <property type="term" value="F:ATP binding"/>
    <property type="evidence" value="ECO:0007669"/>
    <property type="project" value="InterPro"/>
</dbReference>
<evidence type="ECO:0000313" key="7">
    <source>
        <dbReference type="Proteomes" id="UP000023152"/>
    </source>
</evidence>
<dbReference type="Pfam" id="PF00406">
    <property type="entry name" value="ADK"/>
    <property type="match status" value="1"/>
</dbReference>